<dbReference type="EMBL" id="QZCE01000002">
    <property type="protein sequence ID" value="NEZ67801.1"/>
    <property type="molecule type" value="Genomic_DNA"/>
</dbReference>
<dbReference type="AlphaFoldDB" id="A0A6M0SIK6"/>
<evidence type="ECO:0000256" key="1">
    <source>
        <dbReference type="SAM" id="MobiDB-lite"/>
    </source>
</evidence>
<evidence type="ECO:0000313" key="2">
    <source>
        <dbReference type="EMBL" id="NEZ67801.1"/>
    </source>
</evidence>
<dbReference type="RefSeq" id="WP_163671087.1">
    <property type="nucleotide sequence ID" value="NZ_QZCE01000002.1"/>
</dbReference>
<sequence>MSNLILTVIPELNAEIRRTEDGRCSVYDLIRAIGQRDPYNTWKRLTEGYSEVLTICQDWKFKGARQRKTPVVDLQGWFQILPLLPGAMGKRYREEAAKLVTRYIQGDVTLADEIRDRGPDHGTEATPEESALALPPPKEVAELTRYILGPVKLGKTEEQGRSLKAGAEISAIQALYPSLAPALKPAQELLASTNTIDKEDGVWLTPTTLGKRLGISAIKVNRSLRDMGLQTKVDKPAKGEPGWLPTEQGKEYSSMTAATGGNGDTTTYQHLKWSERVLDLFTVNVEATAA</sequence>
<feature type="region of interest" description="Disordered" evidence="1">
    <location>
        <begin position="113"/>
        <end position="132"/>
    </location>
</feature>
<reference evidence="2 3" key="1">
    <citation type="journal article" date="2020" name="Microb. Ecol.">
        <title>Ecogenomics of the Marine Benthic Filamentous Cyanobacterium Adonisia.</title>
        <authorList>
            <person name="Walter J.M."/>
            <person name="Coutinho F.H."/>
            <person name="Leomil L."/>
            <person name="Hargreaves P.I."/>
            <person name="Campeao M.E."/>
            <person name="Vieira V.V."/>
            <person name="Silva B.S."/>
            <person name="Fistarol G.O."/>
            <person name="Salomon P.S."/>
            <person name="Sawabe T."/>
            <person name="Mino S."/>
            <person name="Hosokawa M."/>
            <person name="Miyashita H."/>
            <person name="Maruyama F."/>
            <person name="van Verk M.C."/>
            <person name="Dutilh B.E."/>
            <person name="Thompson C.C."/>
            <person name="Thompson F.L."/>
        </authorList>
    </citation>
    <scope>NUCLEOTIDE SEQUENCE [LARGE SCALE GENOMIC DNA]</scope>
    <source>
        <strain evidence="2 3">CCMR0082</strain>
    </source>
</reference>
<dbReference type="Proteomes" id="UP000473574">
    <property type="component" value="Unassembled WGS sequence"/>
</dbReference>
<feature type="compositionally biased region" description="Basic and acidic residues" evidence="1">
    <location>
        <begin position="113"/>
        <end position="123"/>
    </location>
</feature>
<proteinExistence type="predicted"/>
<accession>A0A6M0SIK6</accession>
<organism evidence="2 3">
    <name type="scientific">Adonisia turfae CCMR0082</name>
    <dbReference type="NCBI Taxonomy" id="2304604"/>
    <lineage>
        <taxon>Bacteria</taxon>
        <taxon>Bacillati</taxon>
        <taxon>Cyanobacteriota</taxon>
        <taxon>Adonisia</taxon>
        <taxon>Adonisia turfae</taxon>
    </lineage>
</organism>
<protein>
    <submittedName>
        <fullName evidence="2">Uncharacterized protein</fullName>
    </submittedName>
</protein>
<evidence type="ECO:0000313" key="3">
    <source>
        <dbReference type="Proteomes" id="UP000473574"/>
    </source>
</evidence>
<comment type="caution">
    <text evidence="2">The sequence shown here is derived from an EMBL/GenBank/DDBJ whole genome shotgun (WGS) entry which is preliminary data.</text>
</comment>
<name>A0A6M0SIK6_9CYAN</name>
<gene>
    <name evidence="2" type="ORF">D0962_34450</name>
</gene>